<reference evidence="5 6" key="1">
    <citation type="submission" date="2015-11" db="EMBL/GenBank/DDBJ databases">
        <title>The genome of Debaryomyces fabryi.</title>
        <authorList>
            <person name="Tafer H."/>
            <person name="Lopandic K."/>
        </authorList>
    </citation>
    <scope>NUCLEOTIDE SEQUENCE [LARGE SCALE GENOMIC DNA]</scope>
    <source>
        <strain evidence="5 6">CBS 789</strain>
    </source>
</reference>
<dbReference type="Pfam" id="PF05345">
    <property type="entry name" value="He_PIG"/>
    <property type="match status" value="1"/>
</dbReference>
<dbReference type="GO" id="GO:0005509">
    <property type="term" value="F:calcium ion binding"/>
    <property type="evidence" value="ECO:0007669"/>
    <property type="project" value="InterPro"/>
</dbReference>
<evidence type="ECO:0000256" key="2">
    <source>
        <dbReference type="SAM" id="Phobius"/>
    </source>
</evidence>
<feature type="region of interest" description="Disordered" evidence="1">
    <location>
        <begin position="503"/>
        <end position="540"/>
    </location>
</feature>
<comment type="caution">
    <text evidence="5">The sequence shown here is derived from an EMBL/GenBank/DDBJ whole genome shotgun (WGS) entry which is preliminary data.</text>
</comment>
<dbReference type="EMBL" id="LMYN01000060">
    <property type="protein sequence ID" value="KSA01221.1"/>
    <property type="molecule type" value="Genomic_DNA"/>
</dbReference>
<dbReference type="Gene3D" id="2.60.40.10">
    <property type="entry name" value="Immunoglobulins"/>
    <property type="match status" value="3"/>
</dbReference>
<feature type="domain" description="Dystroglycan-type cadherin-like" evidence="4">
    <location>
        <begin position="27"/>
        <end position="119"/>
    </location>
</feature>
<feature type="chain" id="PRO_5006884556" description="Dystroglycan-type cadherin-like domain-containing protein" evidence="3">
    <location>
        <begin position="21"/>
        <end position="915"/>
    </location>
</feature>
<dbReference type="AlphaFoldDB" id="A0A0V1PYT2"/>
<sequence length="915" mass="98834">MNTLYLLVFFCLDLIRVSYGSVYIGFPLNEQLPNVARVNEPYLFTMANTTYKADGEVSYSASNLPSWMSFDGGSRTFTGTPSKKDAGDFNITLTGTDSNDGSTLSNLYSMIVSEDEGLHLSSDDVMFTEIAKYGYTNGNDGLVVNEGDKFDIKFDSSVFKSSSNSTRPIIAYYGRSSDRSSLPNWINFDSDDLSFSGTVPYVTSENAPSFEYGFSFIASDYYGFAGAEGIFKLVVGGHQLSTSLNETIKLNGTLKSEIDVDVPILSDVYLDGETISTANISNVYAEDLPDYVTFHEDNFTLTGNFPEKSTFDNFTIIVEDKYGNSVDLPYLIDAIGSVFTVKDLRDVNATKGEFFSYELLKSLFTDYNNTKISVDYNADWLTYHKDNRTFTGTAPKNLDKVKVKVVASSDYDSETKSFNIDGISKKKTSSSSSSSRSSSSRSSSSTTSKSTASSSGAAAQNKSSGNNHKALAIGLGVGIPLFLIALAALILLFCCLKRRKNNKEENGDHEKAAAAAATGAAVGSGSPELTGPGFGTTVDLDDRDENAKQLAALNVLKLDEKEKLASDAHSTSSSITHVESEYSDDSRYFDASEKPLKSWRANDKSDIANGGMLGTAGVGAAAGAGAGAVAGLALLSKNNKVRQSDASMSTVNTEQLFSVRLVDDNSYRNSNQSSFGSGQFLSNGSLNALLRREESGNIQRLDSDGNIIGSANGLLRDISARSKTPSSDLDILVEENSKDNSNDTNNSYNDATLIRTNNVLGDDTASLDSRFQESRNTSGPTSYQQLVNQNNEHGDFADEFIATRNPNSEIKWVESTSTDNLISPSSDNFLANDANANTPKIGYELQSSPIRGSNLSAISLGRTSSENPRISNASLNTKAKLVDFTRKSSMRESAHEPHIDLEGETAQIHYDDDSV</sequence>
<evidence type="ECO:0000256" key="3">
    <source>
        <dbReference type="SAM" id="SignalP"/>
    </source>
</evidence>
<dbReference type="RefSeq" id="XP_015467323.1">
    <property type="nucleotide sequence ID" value="XM_015611869.1"/>
</dbReference>
<keyword evidence="2" id="KW-0812">Transmembrane</keyword>
<gene>
    <name evidence="5" type="ORF">AC631_03040</name>
</gene>
<dbReference type="OrthoDB" id="41532at2759"/>
<accession>A0A0V1PYT2</accession>
<keyword evidence="3" id="KW-0732">Signal</keyword>
<keyword evidence="2" id="KW-1133">Transmembrane helix</keyword>
<dbReference type="InterPro" id="IPR013783">
    <property type="entry name" value="Ig-like_fold"/>
</dbReference>
<feature type="signal peptide" evidence="3">
    <location>
        <begin position="1"/>
        <end position="20"/>
    </location>
</feature>
<keyword evidence="6" id="KW-1185">Reference proteome</keyword>
<evidence type="ECO:0000313" key="6">
    <source>
        <dbReference type="Proteomes" id="UP000054251"/>
    </source>
</evidence>
<evidence type="ECO:0000256" key="1">
    <source>
        <dbReference type="SAM" id="MobiDB-lite"/>
    </source>
</evidence>
<feature type="region of interest" description="Disordered" evidence="1">
    <location>
        <begin position="423"/>
        <end position="464"/>
    </location>
</feature>
<feature type="domain" description="Dystroglycan-type cadherin-like" evidence="4">
    <location>
        <begin position="339"/>
        <end position="429"/>
    </location>
</feature>
<dbReference type="InterPro" id="IPR006644">
    <property type="entry name" value="Cadg"/>
</dbReference>
<organism evidence="5 6">
    <name type="scientific">Debaryomyces fabryi</name>
    <dbReference type="NCBI Taxonomy" id="58627"/>
    <lineage>
        <taxon>Eukaryota</taxon>
        <taxon>Fungi</taxon>
        <taxon>Dikarya</taxon>
        <taxon>Ascomycota</taxon>
        <taxon>Saccharomycotina</taxon>
        <taxon>Pichiomycetes</taxon>
        <taxon>Debaryomycetaceae</taxon>
        <taxon>Debaryomyces</taxon>
    </lineage>
</organism>
<dbReference type="GO" id="GO:0016020">
    <property type="term" value="C:membrane"/>
    <property type="evidence" value="ECO:0007669"/>
    <property type="project" value="InterPro"/>
</dbReference>
<evidence type="ECO:0000259" key="4">
    <source>
        <dbReference type="SMART" id="SM00736"/>
    </source>
</evidence>
<dbReference type="Proteomes" id="UP000054251">
    <property type="component" value="Unassembled WGS sequence"/>
</dbReference>
<dbReference type="InterPro" id="IPR015919">
    <property type="entry name" value="Cadherin-like_sf"/>
</dbReference>
<protein>
    <recommendedName>
        <fullName evidence="4">Dystroglycan-type cadherin-like domain-containing protein</fullName>
    </recommendedName>
</protein>
<keyword evidence="2" id="KW-0472">Membrane</keyword>
<dbReference type="GeneID" id="26840049"/>
<name>A0A0V1PYT2_9ASCO</name>
<dbReference type="SUPFAM" id="SSF49313">
    <property type="entry name" value="Cadherin-like"/>
    <property type="match status" value="3"/>
</dbReference>
<dbReference type="SMART" id="SM00736">
    <property type="entry name" value="CADG"/>
    <property type="match status" value="2"/>
</dbReference>
<proteinExistence type="predicted"/>
<feature type="transmembrane region" description="Helical" evidence="2">
    <location>
        <begin position="470"/>
        <end position="496"/>
    </location>
</feature>
<feature type="compositionally biased region" description="Low complexity" evidence="1">
    <location>
        <begin position="429"/>
        <end position="455"/>
    </location>
</feature>
<feature type="compositionally biased region" description="Basic and acidic residues" evidence="1">
    <location>
        <begin position="503"/>
        <end position="512"/>
    </location>
</feature>
<evidence type="ECO:0000313" key="5">
    <source>
        <dbReference type="EMBL" id="KSA01221.1"/>
    </source>
</evidence>